<reference evidence="7 8" key="1">
    <citation type="journal article" date="2024" name="bioRxiv">
        <title>A reference genome for Trichogramma kaykai: A tiny desert-dwelling parasitoid wasp with competing sex-ratio distorters.</title>
        <authorList>
            <person name="Culotta J."/>
            <person name="Lindsey A.R."/>
        </authorList>
    </citation>
    <scope>NUCLEOTIDE SEQUENCE [LARGE SCALE GENOMIC DNA]</scope>
    <source>
        <strain evidence="7 8">KSX58</strain>
    </source>
</reference>
<evidence type="ECO:0000256" key="3">
    <source>
        <dbReference type="ARBA" id="ARBA00022771"/>
    </source>
</evidence>
<dbReference type="AlphaFoldDB" id="A0ABD2WKP9"/>
<dbReference type="GO" id="GO:0008270">
    <property type="term" value="F:zinc ion binding"/>
    <property type="evidence" value="ECO:0007669"/>
    <property type="project" value="UniProtKB-KW"/>
</dbReference>
<keyword evidence="1" id="KW-0479">Metal-binding</keyword>
<dbReference type="Proteomes" id="UP001627154">
    <property type="component" value="Unassembled WGS sequence"/>
</dbReference>
<dbReference type="Pfam" id="PF00096">
    <property type="entry name" value="zf-C2H2"/>
    <property type="match status" value="3"/>
</dbReference>
<feature type="domain" description="C2H2-type" evidence="6">
    <location>
        <begin position="155"/>
        <end position="178"/>
    </location>
</feature>
<dbReference type="PANTHER" id="PTHR46105:SF28">
    <property type="entry name" value="ZINC FINGER PROTEIN 37-LIKE"/>
    <property type="match status" value="1"/>
</dbReference>
<accession>A0ABD2WKP9</accession>
<evidence type="ECO:0000259" key="6">
    <source>
        <dbReference type="PROSITE" id="PS50157"/>
    </source>
</evidence>
<sequence>MESSDTFNCAIRIKEEPCDESPYENDQQVIDQTSSVGKIQNLKFLRENPTRVLQKCNEHHGHELDDVQIEFECKDEKLKVDLLAVTKVEDYSQNHRQDMNYINYRETLNKIKAETAEVVKKEISEEEATNFDCELSKRKQKRNTAKRSLFTGDSHKCDTCGKSFVHEKNLKRHIDSVHHKITYACEICEKTYKRKDYLKNHIDSVHKKMAPACNLCDKIFPRNYHLKRHIGSIIYQLFSTVAEAS</sequence>
<dbReference type="PROSITE" id="PS50157">
    <property type="entry name" value="ZINC_FINGER_C2H2_2"/>
    <property type="match status" value="2"/>
</dbReference>
<dbReference type="SMART" id="SM00355">
    <property type="entry name" value="ZnF_C2H2"/>
    <property type="match status" value="3"/>
</dbReference>
<keyword evidence="2" id="KW-0677">Repeat</keyword>
<comment type="caution">
    <text evidence="7">The sequence shown here is derived from an EMBL/GenBank/DDBJ whole genome shotgun (WGS) entry which is preliminary data.</text>
</comment>
<dbReference type="FunFam" id="3.30.160.60:FF:000100">
    <property type="entry name" value="Zinc finger 45-like"/>
    <property type="match status" value="1"/>
</dbReference>
<evidence type="ECO:0000256" key="4">
    <source>
        <dbReference type="ARBA" id="ARBA00022833"/>
    </source>
</evidence>
<keyword evidence="8" id="KW-1185">Reference proteome</keyword>
<evidence type="ECO:0000313" key="8">
    <source>
        <dbReference type="Proteomes" id="UP001627154"/>
    </source>
</evidence>
<proteinExistence type="predicted"/>
<dbReference type="SUPFAM" id="SSF57667">
    <property type="entry name" value="beta-beta-alpha zinc fingers"/>
    <property type="match status" value="2"/>
</dbReference>
<feature type="domain" description="C2H2-type" evidence="6">
    <location>
        <begin position="183"/>
        <end position="211"/>
    </location>
</feature>
<name>A0ABD2WKP9_9HYME</name>
<dbReference type="PANTHER" id="PTHR46105">
    <property type="entry name" value="AGAP004733-PA"/>
    <property type="match status" value="1"/>
</dbReference>
<dbReference type="EMBL" id="JBJJXI010000098">
    <property type="protein sequence ID" value="KAL3393344.1"/>
    <property type="molecule type" value="Genomic_DNA"/>
</dbReference>
<dbReference type="PROSITE" id="PS00028">
    <property type="entry name" value="ZINC_FINGER_C2H2_1"/>
    <property type="match status" value="1"/>
</dbReference>
<keyword evidence="3 5" id="KW-0863">Zinc-finger</keyword>
<dbReference type="InterPro" id="IPR036236">
    <property type="entry name" value="Znf_C2H2_sf"/>
</dbReference>
<keyword evidence="4" id="KW-0862">Zinc</keyword>
<evidence type="ECO:0000256" key="5">
    <source>
        <dbReference type="PROSITE-ProRule" id="PRU00042"/>
    </source>
</evidence>
<protein>
    <recommendedName>
        <fullName evidence="6">C2H2-type domain-containing protein</fullName>
    </recommendedName>
</protein>
<evidence type="ECO:0000256" key="2">
    <source>
        <dbReference type="ARBA" id="ARBA00022737"/>
    </source>
</evidence>
<evidence type="ECO:0000313" key="7">
    <source>
        <dbReference type="EMBL" id="KAL3393344.1"/>
    </source>
</evidence>
<dbReference type="InterPro" id="IPR013087">
    <property type="entry name" value="Znf_C2H2_type"/>
</dbReference>
<dbReference type="Gene3D" id="3.30.160.60">
    <property type="entry name" value="Classic Zinc Finger"/>
    <property type="match status" value="2"/>
</dbReference>
<gene>
    <name evidence="7" type="ORF">TKK_012218</name>
</gene>
<organism evidence="7 8">
    <name type="scientific">Trichogramma kaykai</name>
    <dbReference type="NCBI Taxonomy" id="54128"/>
    <lineage>
        <taxon>Eukaryota</taxon>
        <taxon>Metazoa</taxon>
        <taxon>Ecdysozoa</taxon>
        <taxon>Arthropoda</taxon>
        <taxon>Hexapoda</taxon>
        <taxon>Insecta</taxon>
        <taxon>Pterygota</taxon>
        <taxon>Neoptera</taxon>
        <taxon>Endopterygota</taxon>
        <taxon>Hymenoptera</taxon>
        <taxon>Apocrita</taxon>
        <taxon>Proctotrupomorpha</taxon>
        <taxon>Chalcidoidea</taxon>
        <taxon>Trichogrammatidae</taxon>
        <taxon>Trichogramma</taxon>
    </lineage>
</organism>
<dbReference type="InterPro" id="IPR050457">
    <property type="entry name" value="ZnFinger_BTB_dom_contain"/>
</dbReference>
<evidence type="ECO:0000256" key="1">
    <source>
        <dbReference type="ARBA" id="ARBA00022723"/>
    </source>
</evidence>